<evidence type="ECO:0000313" key="1">
    <source>
        <dbReference type="EMBL" id="GIH03161.1"/>
    </source>
</evidence>
<gene>
    <name evidence="1" type="ORF">Rhe02_12280</name>
</gene>
<name>A0A8J3VEA9_9ACTN</name>
<dbReference type="Proteomes" id="UP000612899">
    <property type="component" value="Unassembled WGS sequence"/>
</dbReference>
<accession>A0A8J3VEA9</accession>
<sequence>MSTARIIDTSAIQRYVAAEGITVSGVLSFMADVGVRVLAPAVSISEAYWAVKLDDSPMLDVFHTLPQLAVEPLQATDAMIVGNMARFMGSLGLANACMLARSMDIPLMTADPVPASKLLPAELIWEV</sequence>
<keyword evidence="2" id="KW-1185">Reference proteome</keyword>
<evidence type="ECO:0008006" key="3">
    <source>
        <dbReference type="Google" id="ProtNLM"/>
    </source>
</evidence>
<comment type="caution">
    <text evidence="1">The sequence shown here is derived from an EMBL/GenBank/DDBJ whole genome shotgun (WGS) entry which is preliminary data.</text>
</comment>
<organism evidence="1 2">
    <name type="scientific">Rhizocola hellebori</name>
    <dbReference type="NCBI Taxonomy" id="1392758"/>
    <lineage>
        <taxon>Bacteria</taxon>
        <taxon>Bacillati</taxon>
        <taxon>Actinomycetota</taxon>
        <taxon>Actinomycetes</taxon>
        <taxon>Micromonosporales</taxon>
        <taxon>Micromonosporaceae</taxon>
        <taxon>Rhizocola</taxon>
    </lineage>
</organism>
<reference evidence="1" key="1">
    <citation type="submission" date="2021-01" db="EMBL/GenBank/DDBJ databases">
        <title>Whole genome shotgun sequence of Rhizocola hellebori NBRC 109834.</title>
        <authorList>
            <person name="Komaki H."/>
            <person name="Tamura T."/>
        </authorList>
    </citation>
    <scope>NUCLEOTIDE SEQUENCE</scope>
    <source>
        <strain evidence="1">NBRC 109834</strain>
    </source>
</reference>
<evidence type="ECO:0000313" key="2">
    <source>
        <dbReference type="Proteomes" id="UP000612899"/>
    </source>
</evidence>
<dbReference type="RefSeq" id="WP_203907087.1">
    <property type="nucleotide sequence ID" value="NZ_BONY01000006.1"/>
</dbReference>
<protein>
    <recommendedName>
        <fullName evidence="3">PIN domain-containing protein</fullName>
    </recommendedName>
</protein>
<proteinExistence type="predicted"/>
<dbReference type="EMBL" id="BONY01000006">
    <property type="protein sequence ID" value="GIH03161.1"/>
    <property type="molecule type" value="Genomic_DNA"/>
</dbReference>
<dbReference type="AlphaFoldDB" id="A0A8J3VEA9"/>